<gene>
    <name evidence="8" type="ORF">ACFO7U_14645</name>
</gene>
<dbReference type="RefSeq" id="WP_344995844.1">
    <property type="nucleotide sequence ID" value="NZ_BAABCD010000053.1"/>
</dbReference>
<keyword evidence="4" id="KW-0010">Activator</keyword>
<comment type="caution">
    <text evidence="8">The sequence shown here is derived from an EMBL/GenBank/DDBJ whole genome shotgun (WGS) entry which is preliminary data.</text>
</comment>
<evidence type="ECO:0000313" key="9">
    <source>
        <dbReference type="Proteomes" id="UP001595836"/>
    </source>
</evidence>
<evidence type="ECO:0000256" key="1">
    <source>
        <dbReference type="ARBA" id="ARBA00009437"/>
    </source>
</evidence>
<evidence type="ECO:0000256" key="4">
    <source>
        <dbReference type="ARBA" id="ARBA00023159"/>
    </source>
</evidence>
<feature type="region of interest" description="Disordered" evidence="6">
    <location>
        <begin position="195"/>
        <end position="254"/>
    </location>
</feature>
<dbReference type="Proteomes" id="UP001595836">
    <property type="component" value="Unassembled WGS sequence"/>
</dbReference>
<comment type="similarity">
    <text evidence="1">Belongs to the LysR transcriptional regulatory family.</text>
</comment>
<evidence type="ECO:0000256" key="6">
    <source>
        <dbReference type="SAM" id="MobiDB-lite"/>
    </source>
</evidence>
<protein>
    <submittedName>
        <fullName evidence="8">LysR family transcriptional regulator substrate-binding protein</fullName>
    </submittedName>
</protein>
<name>A0ABV9PW26_9ACTN</name>
<accession>A0ABV9PW26</accession>
<dbReference type="InterPro" id="IPR005119">
    <property type="entry name" value="LysR_subst-bd"/>
</dbReference>
<evidence type="ECO:0000256" key="5">
    <source>
        <dbReference type="ARBA" id="ARBA00023163"/>
    </source>
</evidence>
<dbReference type="PANTHER" id="PTHR30346">
    <property type="entry name" value="TRANSCRIPTIONAL DUAL REGULATOR HCAR-RELATED"/>
    <property type="match status" value="1"/>
</dbReference>
<evidence type="ECO:0000256" key="3">
    <source>
        <dbReference type="ARBA" id="ARBA00023125"/>
    </source>
</evidence>
<keyword evidence="5" id="KW-0804">Transcription</keyword>
<sequence length="254" mass="27311">MNEERDPARGALSVGYVPGVQPDKWLTRWRERRGDVPVTARRVGDPRATLAAEAGAEGFDVIFFREPADALRSAPVGLLRVPLYTETMAVLAEKKHEIGAFDSLNADDLVGERWLDPVDTITATPDEVSAAVDLVAANVGLLVLPLPYARALSRRDVVVRPLDGVPATRMGVAWSATREGDELIDEFVGIVRGRSAASSRGGAEPPREKRSAREKSAAKARARAERAGRGEKSGRSGASGRTAQPGRAKGRRSR</sequence>
<dbReference type="PANTHER" id="PTHR30346:SF0">
    <property type="entry name" value="HCA OPERON TRANSCRIPTIONAL ACTIVATOR HCAR"/>
    <property type="match status" value="1"/>
</dbReference>
<reference evidence="9" key="1">
    <citation type="journal article" date="2019" name="Int. J. Syst. Evol. Microbiol.">
        <title>The Global Catalogue of Microorganisms (GCM) 10K type strain sequencing project: providing services to taxonomists for standard genome sequencing and annotation.</title>
        <authorList>
            <consortium name="The Broad Institute Genomics Platform"/>
            <consortium name="The Broad Institute Genome Sequencing Center for Infectious Disease"/>
            <person name="Wu L."/>
            <person name="Ma J."/>
        </authorList>
    </citation>
    <scope>NUCLEOTIDE SEQUENCE [LARGE SCALE GENOMIC DNA]</scope>
    <source>
        <strain evidence="9">JCM 11882</strain>
    </source>
</reference>
<evidence type="ECO:0000313" key="8">
    <source>
        <dbReference type="EMBL" id="MFC4756008.1"/>
    </source>
</evidence>
<evidence type="ECO:0000259" key="7">
    <source>
        <dbReference type="Pfam" id="PF03466"/>
    </source>
</evidence>
<feature type="domain" description="LysR substrate-binding" evidence="7">
    <location>
        <begin position="125"/>
        <end position="193"/>
    </location>
</feature>
<dbReference type="EMBL" id="JBHSHP010000056">
    <property type="protein sequence ID" value="MFC4756008.1"/>
    <property type="molecule type" value="Genomic_DNA"/>
</dbReference>
<organism evidence="8 9">
    <name type="scientific">Dietzia aurantiaca</name>
    <dbReference type="NCBI Taxonomy" id="983873"/>
    <lineage>
        <taxon>Bacteria</taxon>
        <taxon>Bacillati</taxon>
        <taxon>Actinomycetota</taxon>
        <taxon>Actinomycetes</taxon>
        <taxon>Mycobacteriales</taxon>
        <taxon>Dietziaceae</taxon>
        <taxon>Dietzia</taxon>
    </lineage>
</organism>
<feature type="compositionally biased region" description="Basic and acidic residues" evidence="6">
    <location>
        <begin position="205"/>
        <end position="234"/>
    </location>
</feature>
<proteinExistence type="inferred from homology"/>
<keyword evidence="3" id="KW-0238">DNA-binding</keyword>
<dbReference type="CDD" id="cd05466">
    <property type="entry name" value="PBP2_LTTR_substrate"/>
    <property type="match status" value="1"/>
</dbReference>
<evidence type="ECO:0000256" key="2">
    <source>
        <dbReference type="ARBA" id="ARBA00023015"/>
    </source>
</evidence>
<dbReference type="SUPFAM" id="SSF53850">
    <property type="entry name" value="Periplasmic binding protein-like II"/>
    <property type="match status" value="1"/>
</dbReference>
<keyword evidence="9" id="KW-1185">Reference proteome</keyword>
<keyword evidence="2" id="KW-0805">Transcription regulation</keyword>
<dbReference type="Pfam" id="PF03466">
    <property type="entry name" value="LysR_substrate"/>
    <property type="match status" value="1"/>
</dbReference>